<keyword evidence="3" id="KW-0808">Transferase</keyword>
<feature type="domain" description="Protein kinase" evidence="9">
    <location>
        <begin position="26"/>
        <end position="199"/>
    </location>
</feature>
<evidence type="ECO:0000256" key="1">
    <source>
        <dbReference type="ARBA" id="ARBA00006485"/>
    </source>
</evidence>
<dbReference type="PROSITE" id="PS50011">
    <property type="entry name" value="PROTEIN_KINASE_DOM"/>
    <property type="match status" value="1"/>
</dbReference>
<dbReference type="InterPro" id="IPR050108">
    <property type="entry name" value="CDK"/>
</dbReference>
<keyword evidence="5" id="KW-0418">Kinase</keyword>
<dbReference type="Pfam" id="PF00069">
    <property type="entry name" value="Pkinase"/>
    <property type="match status" value="1"/>
</dbReference>
<dbReference type="Gene3D" id="3.30.200.20">
    <property type="entry name" value="Phosphorylase Kinase, domain 1"/>
    <property type="match status" value="1"/>
</dbReference>
<evidence type="ECO:0000313" key="11">
    <source>
        <dbReference type="Proteomes" id="UP001235939"/>
    </source>
</evidence>
<protein>
    <submittedName>
        <fullName evidence="10">CDK6</fullName>
    </submittedName>
</protein>
<evidence type="ECO:0000256" key="2">
    <source>
        <dbReference type="ARBA" id="ARBA00022527"/>
    </source>
</evidence>
<dbReference type="PROSITE" id="PS00108">
    <property type="entry name" value="PROTEIN_KINASE_ST"/>
    <property type="match status" value="1"/>
</dbReference>
<name>A0ABY6KBL1_9ARAC</name>
<dbReference type="PANTHER" id="PTHR24056:SF472">
    <property type="entry name" value="CYCLIN-DEPENDENT KINASE 4, ISOFORM A"/>
    <property type="match status" value="1"/>
</dbReference>
<keyword evidence="6 7" id="KW-0067">ATP-binding</keyword>
<dbReference type="Gene3D" id="1.10.510.10">
    <property type="entry name" value="Transferase(Phosphotransferase) domain 1"/>
    <property type="match status" value="1"/>
</dbReference>
<proteinExistence type="inferred from homology"/>
<evidence type="ECO:0000256" key="4">
    <source>
        <dbReference type="ARBA" id="ARBA00022741"/>
    </source>
</evidence>
<evidence type="ECO:0000256" key="5">
    <source>
        <dbReference type="ARBA" id="ARBA00022777"/>
    </source>
</evidence>
<keyword evidence="2 8" id="KW-0723">Serine/threonine-protein kinase</keyword>
<dbReference type="InterPro" id="IPR017441">
    <property type="entry name" value="Protein_kinase_ATP_BS"/>
</dbReference>
<dbReference type="SUPFAM" id="SSF56112">
    <property type="entry name" value="Protein kinase-like (PK-like)"/>
    <property type="match status" value="1"/>
</dbReference>
<evidence type="ECO:0000256" key="3">
    <source>
        <dbReference type="ARBA" id="ARBA00022679"/>
    </source>
</evidence>
<evidence type="ECO:0000256" key="8">
    <source>
        <dbReference type="RuleBase" id="RU000304"/>
    </source>
</evidence>
<gene>
    <name evidence="10" type="ORF">LAZ67_4000325</name>
</gene>
<reference evidence="10 11" key="1">
    <citation type="submission" date="2022-01" db="EMBL/GenBank/DDBJ databases">
        <title>A chromosomal length assembly of Cordylochernes scorpioides.</title>
        <authorList>
            <person name="Zeh D."/>
            <person name="Zeh J."/>
        </authorList>
    </citation>
    <scope>NUCLEOTIDE SEQUENCE [LARGE SCALE GENOMIC DNA]</scope>
    <source>
        <strain evidence="10">IN4F17</strain>
        <tissue evidence="10">Whole Body</tissue>
    </source>
</reference>
<evidence type="ECO:0000256" key="6">
    <source>
        <dbReference type="ARBA" id="ARBA00022840"/>
    </source>
</evidence>
<evidence type="ECO:0000259" key="9">
    <source>
        <dbReference type="PROSITE" id="PS50011"/>
    </source>
</evidence>
<dbReference type="Proteomes" id="UP001235939">
    <property type="component" value="Chromosome 04"/>
</dbReference>
<dbReference type="PROSITE" id="PS00107">
    <property type="entry name" value="PROTEIN_KINASE_ATP"/>
    <property type="match status" value="1"/>
</dbReference>
<dbReference type="InterPro" id="IPR011009">
    <property type="entry name" value="Kinase-like_dom_sf"/>
</dbReference>
<dbReference type="EMBL" id="CP092866">
    <property type="protein sequence ID" value="UYV66115.1"/>
    <property type="molecule type" value="Genomic_DNA"/>
</dbReference>
<accession>A0ABY6KBL1</accession>
<comment type="similarity">
    <text evidence="1">Belongs to the protein kinase superfamily. CMGC Ser/Thr protein kinase family. CDC2/CDKX subfamily.</text>
</comment>
<feature type="binding site" evidence="7">
    <location>
        <position position="53"/>
    </location>
    <ligand>
        <name>ATP</name>
        <dbReference type="ChEBI" id="CHEBI:30616"/>
    </ligand>
</feature>
<dbReference type="InterPro" id="IPR008271">
    <property type="entry name" value="Ser/Thr_kinase_AS"/>
</dbReference>
<organism evidence="10 11">
    <name type="scientific">Cordylochernes scorpioides</name>
    <dbReference type="NCBI Taxonomy" id="51811"/>
    <lineage>
        <taxon>Eukaryota</taxon>
        <taxon>Metazoa</taxon>
        <taxon>Ecdysozoa</taxon>
        <taxon>Arthropoda</taxon>
        <taxon>Chelicerata</taxon>
        <taxon>Arachnida</taxon>
        <taxon>Pseudoscorpiones</taxon>
        <taxon>Cheliferoidea</taxon>
        <taxon>Chernetidae</taxon>
        <taxon>Cordylochernes</taxon>
    </lineage>
</organism>
<evidence type="ECO:0000313" key="10">
    <source>
        <dbReference type="EMBL" id="UYV66115.1"/>
    </source>
</evidence>
<keyword evidence="4 7" id="KW-0547">Nucleotide-binding</keyword>
<dbReference type="SMART" id="SM00220">
    <property type="entry name" value="S_TKc"/>
    <property type="match status" value="1"/>
</dbReference>
<evidence type="ECO:0000256" key="7">
    <source>
        <dbReference type="PROSITE-ProRule" id="PRU10141"/>
    </source>
</evidence>
<dbReference type="PANTHER" id="PTHR24056">
    <property type="entry name" value="CELL DIVISION PROTEIN KINASE"/>
    <property type="match status" value="1"/>
</dbReference>
<keyword evidence="11" id="KW-1185">Reference proteome</keyword>
<dbReference type="InterPro" id="IPR000719">
    <property type="entry name" value="Prot_kinase_dom"/>
</dbReference>
<sequence>MISSSYLTHSVISVQMPAPAALEERYSDLVEIGTGAYGTVYRAHYGNGLVALKKVLIPQGDDGIPVSTLREISFLRQLASYDHPNIVKAMCVCHRFLDIVHGAPETRHFVIFLIFEHMDQDLSTYLARCPEPGLDQSCIRDIMRQVLQGLDFLHTHRIVHRDIKPQNILVSQNGSTVKLADFGLARIYDYLKTITAVVT</sequence>